<gene>
    <name evidence="3" type="ORF">ACFQ14_04320</name>
</gene>
<dbReference type="Pfam" id="PF02274">
    <property type="entry name" value="ADI"/>
    <property type="match status" value="1"/>
</dbReference>
<dbReference type="PANTHER" id="PTHR12737:SF9">
    <property type="entry name" value="DIMETHYLARGININASE"/>
    <property type="match status" value="1"/>
</dbReference>
<comment type="caution">
    <text evidence="3">The sequence shown here is derived from an EMBL/GenBank/DDBJ whole genome shotgun (WGS) entry which is preliminary data.</text>
</comment>
<dbReference type="EMBL" id="JBHTJV010000003">
    <property type="protein sequence ID" value="MFD0915622.1"/>
    <property type="molecule type" value="Genomic_DNA"/>
</dbReference>
<keyword evidence="2" id="KW-0378">Hydrolase</keyword>
<sequence length="265" mass="28073">MPTIDPTRFTDAILRRPARSAVNGLRAVDIGAPDIDAMMGEHLAYEAALGELGVQTHVLPALEDFPDSVYVEDPALVFAEGAILLRPGAPSRFGETAEIAPVLRERFDTVIALDKGFSDGGDILLTADKVIIGLSARTDEEGALALAGALSKLGYDSATVSPPEGVLHFKTACSLVAPDTVLATRQLIEGGDYFGGLRVLQVPDGEEPAANALCVNGTVLLAQGFQNTAKMLRDEGFAVRELPLNETMKLDAGLSCMSLRWNRVA</sequence>
<evidence type="ECO:0000256" key="2">
    <source>
        <dbReference type="ARBA" id="ARBA00022801"/>
    </source>
</evidence>
<dbReference type="InterPro" id="IPR033199">
    <property type="entry name" value="DDAH-like"/>
</dbReference>
<dbReference type="SUPFAM" id="SSF55909">
    <property type="entry name" value="Pentein"/>
    <property type="match status" value="1"/>
</dbReference>
<keyword evidence="4" id="KW-1185">Reference proteome</keyword>
<dbReference type="PANTHER" id="PTHR12737">
    <property type="entry name" value="DIMETHYLARGININE DIMETHYLAMINOHYDROLASE"/>
    <property type="match status" value="1"/>
</dbReference>
<reference evidence="4" key="1">
    <citation type="journal article" date="2019" name="Int. J. Syst. Evol. Microbiol.">
        <title>The Global Catalogue of Microorganisms (GCM) 10K type strain sequencing project: providing services to taxonomists for standard genome sequencing and annotation.</title>
        <authorList>
            <consortium name="The Broad Institute Genomics Platform"/>
            <consortium name="The Broad Institute Genome Sequencing Center for Infectious Disease"/>
            <person name="Wu L."/>
            <person name="Ma J."/>
        </authorList>
    </citation>
    <scope>NUCLEOTIDE SEQUENCE [LARGE SCALE GENOMIC DNA]</scope>
    <source>
        <strain evidence="4">CCUG 60023</strain>
    </source>
</reference>
<protein>
    <submittedName>
        <fullName evidence="3">Dimethylarginine dimethylaminohydrolase family protein</fullName>
    </submittedName>
</protein>
<evidence type="ECO:0000313" key="3">
    <source>
        <dbReference type="EMBL" id="MFD0915622.1"/>
    </source>
</evidence>
<accession>A0ABW3FDI9</accession>
<organism evidence="3 4">
    <name type="scientific">Pseudahrensia aquimaris</name>
    <dbReference type="NCBI Taxonomy" id="744461"/>
    <lineage>
        <taxon>Bacteria</taxon>
        <taxon>Pseudomonadati</taxon>
        <taxon>Pseudomonadota</taxon>
        <taxon>Alphaproteobacteria</taxon>
        <taxon>Hyphomicrobiales</taxon>
        <taxon>Ahrensiaceae</taxon>
        <taxon>Pseudahrensia</taxon>
    </lineage>
</organism>
<proteinExistence type="inferred from homology"/>
<dbReference type="Gene3D" id="3.75.10.10">
    <property type="entry name" value="L-arginine/glycine Amidinotransferase, Chain A"/>
    <property type="match status" value="1"/>
</dbReference>
<dbReference type="RefSeq" id="WP_377211473.1">
    <property type="nucleotide sequence ID" value="NZ_JBHTJV010000003.1"/>
</dbReference>
<evidence type="ECO:0000256" key="1">
    <source>
        <dbReference type="ARBA" id="ARBA00008532"/>
    </source>
</evidence>
<comment type="similarity">
    <text evidence="1">Belongs to the DDAH family.</text>
</comment>
<evidence type="ECO:0000313" key="4">
    <source>
        <dbReference type="Proteomes" id="UP001597101"/>
    </source>
</evidence>
<dbReference type="Proteomes" id="UP001597101">
    <property type="component" value="Unassembled WGS sequence"/>
</dbReference>
<name>A0ABW3FDI9_9HYPH</name>